<evidence type="ECO:0000313" key="6">
    <source>
        <dbReference type="Ensembl" id="ENSDLAP00005024835.2"/>
    </source>
</evidence>
<dbReference type="PANTHER" id="PTHR22923">
    <property type="entry name" value="CEREBELLIN-RELATED"/>
    <property type="match status" value="1"/>
</dbReference>
<dbReference type="SMART" id="SM00110">
    <property type="entry name" value="C1Q"/>
    <property type="match status" value="1"/>
</dbReference>
<name>A0A8C4EY77_DICLA</name>
<proteinExistence type="predicted"/>
<dbReference type="PANTHER" id="PTHR22923:SF102">
    <property type="entry name" value="CEREBELLIN 13-RELATED"/>
    <property type="match status" value="1"/>
</dbReference>
<dbReference type="InterPro" id="IPR008983">
    <property type="entry name" value="Tumour_necrosis_fac-like_dom"/>
</dbReference>
<evidence type="ECO:0000256" key="1">
    <source>
        <dbReference type="ARBA" id="ARBA00004613"/>
    </source>
</evidence>
<dbReference type="PROSITE" id="PS50871">
    <property type="entry name" value="C1Q"/>
    <property type="match status" value="1"/>
</dbReference>
<dbReference type="Proteomes" id="UP000694389">
    <property type="component" value="Unassembled WGS sequence"/>
</dbReference>
<evidence type="ECO:0000259" key="5">
    <source>
        <dbReference type="PROSITE" id="PS50871"/>
    </source>
</evidence>
<dbReference type="AlphaFoldDB" id="A0A8C4EY77"/>
<organism evidence="6 7">
    <name type="scientific">Dicentrarchus labrax</name>
    <name type="common">European seabass</name>
    <name type="synonym">Morone labrax</name>
    <dbReference type="NCBI Taxonomy" id="13489"/>
    <lineage>
        <taxon>Eukaryota</taxon>
        <taxon>Metazoa</taxon>
        <taxon>Chordata</taxon>
        <taxon>Craniata</taxon>
        <taxon>Vertebrata</taxon>
        <taxon>Euteleostomi</taxon>
        <taxon>Actinopterygii</taxon>
        <taxon>Neopterygii</taxon>
        <taxon>Teleostei</taxon>
        <taxon>Neoteleostei</taxon>
        <taxon>Acanthomorphata</taxon>
        <taxon>Eupercaria</taxon>
        <taxon>Moronidae</taxon>
        <taxon>Dicentrarchus</taxon>
    </lineage>
</organism>
<dbReference type="PRINTS" id="PR00007">
    <property type="entry name" value="COMPLEMNTC1Q"/>
</dbReference>
<accession>A0A8C4EY77</accession>
<dbReference type="Ensembl" id="ENSDLAT00005026540.2">
    <property type="protein sequence ID" value="ENSDLAP00005024835.2"/>
    <property type="gene ID" value="ENSDLAG00005001327.2"/>
</dbReference>
<protein>
    <recommendedName>
        <fullName evidence="5">C1q domain-containing protein</fullName>
    </recommendedName>
</protein>
<evidence type="ECO:0000313" key="7">
    <source>
        <dbReference type="Proteomes" id="UP000694389"/>
    </source>
</evidence>
<evidence type="ECO:0000256" key="3">
    <source>
        <dbReference type="ARBA" id="ARBA00022729"/>
    </source>
</evidence>
<keyword evidence="7" id="KW-1185">Reference proteome</keyword>
<evidence type="ECO:0000256" key="2">
    <source>
        <dbReference type="ARBA" id="ARBA00022525"/>
    </source>
</evidence>
<keyword evidence="2" id="KW-0964">Secreted</keyword>
<dbReference type="GO" id="GO:0005576">
    <property type="term" value="C:extracellular region"/>
    <property type="evidence" value="ECO:0007669"/>
    <property type="project" value="UniProtKB-SubCell"/>
</dbReference>
<reference evidence="6" key="1">
    <citation type="submission" date="2025-08" db="UniProtKB">
        <authorList>
            <consortium name="Ensembl"/>
        </authorList>
    </citation>
    <scope>IDENTIFICATION</scope>
</reference>
<dbReference type="InterPro" id="IPR001073">
    <property type="entry name" value="C1q_dom"/>
</dbReference>
<reference evidence="6" key="2">
    <citation type="submission" date="2025-09" db="UniProtKB">
        <authorList>
            <consortium name="Ensembl"/>
        </authorList>
    </citation>
    <scope>IDENTIFICATION</scope>
</reference>
<comment type="subcellular location">
    <subcellularLocation>
        <location evidence="1">Secreted</location>
    </subcellularLocation>
</comment>
<evidence type="ECO:0000256" key="4">
    <source>
        <dbReference type="SAM" id="SignalP"/>
    </source>
</evidence>
<sequence>INFTIVLSMLLYCSLILAQDDVNVPETERTSETQSCFSDSCDFLKEFGAMKEKQKVIETRLTDSESRLKDSETRLQWRILLEKNMVVFSAAAEGSGHIGPFNTDTTLVFKAVKTNIGNAYSPSTGIFAAPVPGIYYFTFFYHAAGSQEVFLTLMKNNEDVVRTADHRTSHDGADNGGNAVFLQLKQGDQVYLRLRANAHVWGMQYLTTFSGFLVSQV</sequence>
<dbReference type="InterPro" id="IPR050822">
    <property type="entry name" value="Cerebellin_Synaptic_Org"/>
</dbReference>
<dbReference type="Pfam" id="PF00386">
    <property type="entry name" value="C1q"/>
    <property type="match status" value="1"/>
</dbReference>
<dbReference type="GeneTree" id="ENSGT00940000163520"/>
<feature type="chain" id="PRO_5035925413" description="C1q domain-containing protein" evidence="4">
    <location>
        <begin position="19"/>
        <end position="217"/>
    </location>
</feature>
<dbReference type="Gene3D" id="2.60.120.40">
    <property type="match status" value="1"/>
</dbReference>
<feature type="signal peptide" evidence="4">
    <location>
        <begin position="1"/>
        <end position="18"/>
    </location>
</feature>
<dbReference type="SUPFAM" id="SSF49842">
    <property type="entry name" value="TNF-like"/>
    <property type="match status" value="1"/>
</dbReference>
<feature type="domain" description="C1q" evidence="5">
    <location>
        <begin position="81"/>
        <end position="217"/>
    </location>
</feature>
<keyword evidence="3 4" id="KW-0732">Signal</keyword>